<evidence type="ECO:0000256" key="1">
    <source>
        <dbReference type="ARBA" id="ARBA00022801"/>
    </source>
</evidence>
<accession>A0A1B2HRT6</accession>
<dbReference type="InterPro" id="IPR036457">
    <property type="entry name" value="PPM-type-like_dom_sf"/>
</dbReference>
<evidence type="ECO:0000313" key="4">
    <source>
        <dbReference type="EMBL" id="ANZ40466.1"/>
    </source>
</evidence>
<dbReference type="InterPro" id="IPR052016">
    <property type="entry name" value="Bact_Sigma-Reg"/>
</dbReference>
<reference evidence="4 5" key="1">
    <citation type="submission" date="2016-07" db="EMBL/GenBank/DDBJ databases">
        <title>Complete genome sequence of the Lentzea guizhouensis DHS C013.</title>
        <authorList>
            <person name="Cao C."/>
        </authorList>
    </citation>
    <scope>NUCLEOTIDE SEQUENCE [LARGE SCALE GENOMIC DNA]</scope>
    <source>
        <strain evidence="4 5">DHS C013</strain>
    </source>
</reference>
<protein>
    <recommendedName>
        <fullName evidence="3">PPM-type phosphatase domain-containing protein</fullName>
    </recommendedName>
</protein>
<dbReference type="SMART" id="SM00331">
    <property type="entry name" value="PP2C_SIG"/>
    <property type="match status" value="1"/>
</dbReference>
<dbReference type="KEGG" id="led:BBK82_35085"/>
<dbReference type="Pfam" id="PF07228">
    <property type="entry name" value="SpoIIE"/>
    <property type="match status" value="1"/>
</dbReference>
<dbReference type="InterPro" id="IPR001932">
    <property type="entry name" value="PPM-type_phosphatase-like_dom"/>
</dbReference>
<keyword evidence="5" id="KW-1185">Reference proteome</keyword>
<keyword evidence="1" id="KW-0378">Hydrolase</keyword>
<dbReference type="PANTHER" id="PTHR43156:SF2">
    <property type="entry name" value="STAGE II SPORULATION PROTEIN E"/>
    <property type="match status" value="1"/>
</dbReference>
<evidence type="ECO:0000259" key="3">
    <source>
        <dbReference type="SMART" id="SM00331"/>
    </source>
</evidence>
<dbReference type="PANTHER" id="PTHR43156">
    <property type="entry name" value="STAGE II SPORULATION PROTEIN E-RELATED"/>
    <property type="match status" value="1"/>
</dbReference>
<name>A0A1B2HRT6_9PSEU</name>
<evidence type="ECO:0000256" key="2">
    <source>
        <dbReference type="SAM" id="Coils"/>
    </source>
</evidence>
<dbReference type="Proteomes" id="UP000093053">
    <property type="component" value="Chromosome"/>
</dbReference>
<dbReference type="STRING" id="1586287.BBK82_35085"/>
<feature type="domain" description="PPM-type phosphatase" evidence="3">
    <location>
        <begin position="196"/>
        <end position="404"/>
    </location>
</feature>
<dbReference type="AlphaFoldDB" id="A0A1B2HRT6"/>
<evidence type="ECO:0000313" key="5">
    <source>
        <dbReference type="Proteomes" id="UP000093053"/>
    </source>
</evidence>
<feature type="coiled-coil region" evidence="2">
    <location>
        <begin position="125"/>
        <end position="152"/>
    </location>
</feature>
<keyword evidence="2" id="KW-0175">Coiled coil</keyword>
<dbReference type="RefSeq" id="WP_065918805.1">
    <property type="nucleotide sequence ID" value="NZ_CP016793.1"/>
</dbReference>
<organism evidence="4 5">
    <name type="scientific">Lentzea guizhouensis</name>
    <dbReference type="NCBI Taxonomy" id="1586287"/>
    <lineage>
        <taxon>Bacteria</taxon>
        <taxon>Bacillati</taxon>
        <taxon>Actinomycetota</taxon>
        <taxon>Actinomycetes</taxon>
        <taxon>Pseudonocardiales</taxon>
        <taxon>Pseudonocardiaceae</taxon>
        <taxon>Lentzea</taxon>
    </lineage>
</organism>
<gene>
    <name evidence="4" type="ORF">BBK82_35085</name>
</gene>
<proteinExistence type="predicted"/>
<dbReference type="GO" id="GO:0016791">
    <property type="term" value="F:phosphatase activity"/>
    <property type="evidence" value="ECO:0007669"/>
    <property type="project" value="TreeGrafter"/>
</dbReference>
<dbReference type="Gene3D" id="3.60.40.10">
    <property type="entry name" value="PPM-type phosphatase domain"/>
    <property type="match status" value="1"/>
</dbReference>
<sequence>MIADLPGTPAVADDVHALRAQIRSLCDAHGVSLELRARLVLSATALVREQLTTGPATVHGDLRTERDGTSATLVVTVPLLAPLDLAGPLTLPLPPDPTDAPAAVWRVPVQAHPRGGQPADVIDDQSATELELRALLARNDALEREHLQLKHELSETNSGVVAMYVELEERDEQLRRAHAVIFRELEDALRPPPPIVPGVELGVHYQPADRDAPTGGDLYDWFVLADGTLQITVVDAVGHGVTCTRNALNVTHTIRTLSLDGHPLEHLVRRAAEIGDGLMATLLIARLDPRTGALRLAGGGHPPALLVPATGEPRYLPAKGRGVGFPSPGSTGVHDSVLLPGDQLLLYTDGLVESRGDVEEGELRLVRTAQAYARRPLSESLPAVVEDMHDVVLYTDDTVLLGARFTGTGPAG</sequence>
<dbReference type="OrthoDB" id="108143at2"/>
<dbReference type="EMBL" id="CP016793">
    <property type="protein sequence ID" value="ANZ40466.1"/>
    <property type="molecule type" value="Genomic_DNA"/>
</dbReference>